<gene>
    <name evidence="2" type="ORF">F0562_024370</name>
</gene>
<evidence type="ECO:0000313" key="3">
    <source>
        <dbReference type="Proteomes" id="UP000325577"/>
    </source>
</evidence>
<evidence type="ECO:0000313" key="2">
    <source>
        <dbReference type="EMBL" id="KAA8540711.1"/>
    </source>
</evidence>
<protein>
    <submittedName>
        <fullName evidence="2">Uncharacterized protein</fullName>
    </submittedName>
</protein>
<dbReference type="PANTHER" id="PTHR34466:SF1">
    <property type="entry name" value="OS06G0609800 PROTEIN"/>
    <property type="match status" value="1"/>
</dbReference>
<feature type="compositionally biased region" description="Polar residues" evidence="1">
    <location>
        <begin position="178"/>
        <end position="190"/>
    </location>
</feature>
<organism evidence="2 3">
    <name type="scientific">Nyssa sinensis</name>
    <dbReference type="NCBI Taxonomy" id="561372"/>
    <lineage>
        <taxon>Eukaryota</taxon>
        <taxon>Viridiplantae</taxon>
        <taxon>Streptophyta</taxon>
        <taxon>Embryophyta</taxon>
        <taxon>Tracheophyta</taxon>
        <taxon>Spermatophyta</taxon>
        <taxon>Magnoliopsida</taxon>
        <taxon>eudicotyledons</taxon>
        <taxon>Gunneridae</taxon>
        <taxon>Pentapetalae</taxon>
        <taxon>asterids</taxon>
        <taxon>Cornales</taxon>
        <taxon>Nyssaceae</taxon>
        <taxon>Nyssa</taxon>
    </lineage>
</organism>
<feature type="region of interest" description="Disordered" evidence="1">
    <location>
        <begin position="177"/>
        <end position="207"/>
    </location>
</feature>
<dbReference type="EMBL" id="CM018036">
    <property type="protein sequence ID" value="KAA8540711.1"/>
    <property type="molecule type" value="Genomic_DNA"/>
</dbReference>
<evidence type="ECO:0000256" key="1">
    <source>
        <dbReference type="SAM" id="MobiDB-lite"/>
    </source>
</evidence>
<keyword evidence="3" id="KW-1185">Reference proteome</keyword>
<dbReference type="AlphaFoldDB" id="A0A5J5BHX4"/>
<dbReference type="OrthoDB" id="1911931at2759"/>
<dbReference type="Proteomes" id="UP000325577">
    <property type="component" value="Linkage Group LG13"/>
</dbReference>
<reference evidence="2 3" key="1">
    <citation type="submission" date="2019-09" db="EMBL/GenBank/DDBJ databases">
        <title>A chromosome-level genome assembly of the Chinese tupelo Nyssa sinensis.</title>
        <authorList>
            <person name="Yang X."/>
            <person name="Kang M."/>
            <person name="Yang Y."/>
            <person name="Xiong H."/>
            <person name="Wang M."/>
            <person name="Zhang Z."/>
            <person name="Wang Z."/>
            <person name="Wu H."/>
            <person name="Ma T."/>
            <person name="Liu J."/>
            <person name="Xi Z."/>
        </authorList>
    </citation>
    <scope>NUCLEOTIDE SEQUENCE [LARGE SCALE GENOMIC DNA]</scope>
    <source>
        <strain evidence="2">J267</strain>
        <tissue evidence="2">Leaf</tissue>
    </source>
</reference>
<feature type="region of interest" description="Disordered" evidence="1">
    <location>
        <begin position="39"/>
        <end position="65"/>
    </location>
</feature>
<dbReference type="PANTHER" id="PTHR34466">
    <property type="entry name" value="OS11G0129800 PROTEIN"/>
    <property type="match status" value="1"/>
</dbReference>
<accession>A0A5J5BHX4</accession>
<feature type="compositionally biased region" description="Basic and acidic residues" evidence="1">
    <location>
        <begin position="56"/>
        <end position="65"/>
    </location>
</feature>
<proteinExistence type="predicted"/>
<sequence length="358" mass="40208">MELEQAMTRKSSALASGECLQSDNSDVLQAVSVIRKNYTTKLEQSEKQKPARARKRSNDRNRLSKRLTEEAEKYLEDFISNVEDTDISSFDGERSDGSSTLGVITKPRDAAAHCAETETFQCPATSNSLPTEIDGVILPWLQWETSNDGSLPCKNKIQPPVTPKTISWDAAQEVISAQDPSGHSTSSGGSWNPRLLDGPSMNTGEDTTIISKDLGRHQKSQFDMDRVNTILLFSHHCSMVKYWLPWNGSQACVTAFANNRLSLSKLGRDQFRRLRNIWFDYPIVKISLLSQGCSLGESNNRDEEDLSADVLSEIFLARGQLNTIRLHPTKCTILHHNPTQKLQTITNWKTHDLIQFRL</sequence>
<name>A0A5J5BHX4_9ASTE</name>